<feature type="compositionally biased region" description="Basic and acidic residues" evidence="2">
    <location>
        <begin position="137"/>
        <end position="151"/>
    </location>
</feature>
<dbReference type="SUPFAM" id="SSF50965">
    <property type="entry name" value="Galactose oxidase, central domain"/>
    <property type="match status" value="1"/>
</dbReference>
<dbReference type="PROSITE" id="PS50022">
    <property type="entry name" value="FA58C_3"/>
    <property type="match status" value="1"/>
</dbReference>
<evidence type="ECO:0000259" key="4">
    <source>
        <dbReference type="PROSITE" id="PS50022"/>
    </source>
</evidence>
<dbReference type="Gene3D" id="2.130.10.80">
    <property type="entry name" value="Galactose oxidase/kelch, beta-propeller"/>
    <property type="match status" value="1"/>
</dbReference>
<proteinExistence type="predicted"/>
<feature type="domain" description="F5/8 type C" evidence="4">
    <location>
        <begin position="399"/>
        <end position="555"/>
    </location>
</feature>
<dbReference type="OrthoDB" id="2019572at2759"/>
<dbReference type="SMART" id="SM00612">
    <property type="entry name" value="Kelch"/>
    <property type="match status" value="3"/>
</dbReference>
<dbReference type="Pfam" id="PF00754">
    <property type="entry name" value="F5_F8_type_C"/>
    <property type="match status" value="1"/>
</dbReference>
<feature type="compositionally biased region" description="Low complexity" evidence="2">
    <location>
        <begin position="268"/>
        <end position="286"/>
    </location>
</feature>
<dbReference type="InterPro" id="IPR000421">
    <property type="entry name" value="FA58C"/>
</dbReference>
<feature type="region of interest" description="Disordered" evidence="2">
    <location>
        <begin position="1075"/>
        <end position="1127"/>
    </location>
</feature>
<feature type="compositionally biased region" description="Basic and acidic residues" evidence="2">
    <location>
        <begin position="243"/>
        <end position="267"/>
    </location>
</feature>
<dbReference type="SUPFAM" id="SSF49785">
    <property type="entry name" value="Galactose-binding domain-like"/>
    <property type="match status" value="1"/>
</dbReference>
<feature type="compositionally biased region" description="Low complexity" evidence="2">
    <location>
        <begin position="204"/>
        <end position="231"/>
    </location>
</feature>
<dbReference type="InterPro" id="IPR006652">
    <property type="entry name" value="Kelch_1"/>
</dbReference>
<dbReference type="Gene3D" id="2.60.120.260">
    <property type="entry name" value="Galactose-binding domain-like"/>
    <property type="match status" value="1"/>
</dbReference>
<feature type="signal peptide" evidence="3">
    <location>
        <begin position="1"/>
        <end position="16"/>
    </location>
</feature>
<feature type="region of interest" description="Disordered" evidence="2">
    <location>
        <begin position="80"/>
        <end position="347"/>
    </location>
</feature>
<organism evidence="5 6">
    <name type="scientific">Fusarium phyllophilum</name>
    <dbReference type="NCBI Taxonomy" id="47803"/>
    <lineage>
        <taxon>Eukaryota</taxon>
        <taxon>Fungi</taxon>
        <taxon>Dikarya</taxon>
        <taxon>Ascomycota</taxon>
        <taxon>Pezizomycotina</taxon>
        <taxon>Sordariomycetes</taxon>
        <taxon>Hypocreomycetidae</taxon>
        <taxon>Hypocreales</taxon>
        <taxon>Nectriaceae</taxon>
        <taxon>Fusarium</taxon>
        <taxon>Fusarium fujikuroi species complex</taxon>
    </lineage>
</organism>
<dbReference type="InterPro" id="IPR013783">
    <property type="entry name" value="Ig-like_fold"/>
</dbReference>
<dbReference type="InterPro" id="IPR015202">
    <property type="entry name" value="GO-like_E_set"/>
</dbReference>
<dbReference type="PANTHER" id="PTHR32208:SF68">
    <property type="entry name" value="GALACTOSE OXIDASE"/>
    <property type="match status" value="1"/>
</dbReference>
<feature type="chain" id="PRO_5034937887" evidence="3">
    <location>
        <begin position="17"/>
        <end position="1439"/>
    </location>
</feature>
<sequence>MKVVYALTLYLGVADGVVLPVFSAPKGGYALPRPDSDDTTDTLKTAAGSKTNLNSVLPVFGNAKPKSGFPASALSRRVERIEQTYGSDDEPTDDSGYTPTEPSDDTPSGSSDDIQQVVYAEPFMQPTYVRFGPAPVDKPEVAPKAKSKSKDTTSVAKHGGDDDSSSGGHKKKGKDKNKGKDDKGRHNGDDDATKSRKKPEDSPKTSSSSATESVSVTATSTAAPTSSPTGDNKAKGKGKGKGKGKDDGRHNGDDDTKSRTRVDDSKTRSSASPTATAASKKGSSGKHTGDDDAGNTKDSKTNSKKGSKKSKSKASKKSFITHQSGKTFDADSTKGGGKNGPGYNPSFDVPKLNKGYIQAIPPKASTLNNKFSSRVKPRPQLNTEKVCPLSSSSLLKRDVKENILSLRAAAPFNSAAIDRKKWSVTCDSVHEGDDCKNAIDGNGDTMWHTQWEGSEPAPPHSITVDMKKSYNVNGISMLPRQDGSQNGYIAQHQVFLSKDGKTWGSPVAYGNWYNDWTVKYANFDTQPARFVKLVALTEANGNPWTSIAELNVFQANDYVPPQASQGAWGPTINFPIIPVAGTVDPNTGKVLVWSSWARDTMSGGPGGLTLTSTWDPATGQVAERQVTETNHDMFCPGISLDGNGQLVVTGGNNAERTSLFDPVQQEWVSGPNMQVARGYQSSATTSTGKVFTIGGSWSGGSSFKNGEVYDPKKKTWTMLNKADVQKMLTDDAQGLFRSDNHAWLFGWKSGTVFQAGPSKNMNWYYTEKKNGDVKTAGQRASDRGIAPDAMCGNAIMFDAVKGEILTHGGTPNYQDSDATTDAHIITVGNPGTNASVAYASEGLFFPRVFHSSVVLPNGNVFITGGQKYAIPFEDSTPQLQPEMYYPEKDGFEVMKPNNIVRTYHSIALLLPDGRVFNGGGGLCGGCDTNHFDAQLYTPPYLYDAKGKLATRPKITSVSVSTIKVGGTVTIQTGGAIVQASLVRYGTATHTVNSDQRRIPLTLANAGKNSYSFQVPSDPGVALPGYWMLFVMDKNGVPSVASTIKVTGSGDFKIVIRTSSARHVIPTVNTIARPSSEVVDEDQTGDEDDIKSENDVSRELPSESGVARSVAEPEEESDPYPVSEDGEVRSASGWNRLFFGKEDPREIEKKGFRLEIMVHEDTIRYFCGPRVLRPAVGSVLEASDYGWDSVALGIVVSAIHGQYEHVTVEIDPELFVKIAVIADYMECGEALSMASRVWLSNIDDPKTGEGRESAALMWFYVSWVFPLDDLFVFMTGLVVMRYQGPETVELNGLPLQGFIEKLDKLRQGNINRLLNKMNELGSLLLVEEGCPHAKNVQCSMMTLGYLKRLRHEFRHMEPPVVFPYPGYSIQDVCSMIENFPEQGIRDEAHGHDHEQAEHPCTVKGRMLKEIQSLKEDIDDVSWDYADLWGYPGRIWDADSE</sequence>
<protein>
    <submittedName>
        <fullName evidence="5">Sialidase-1</fullName>
    </submittedName>
</protein>
<feature type="compositionally biased region" description="Basic residues" evidence="2">
    <location>
        <begin position="302"/>
        <end position="316"/>
    </location>
</feature>
<dbReference type="CDD" id="cd02851">
    <property type="entry name" value="E_set_GO_C"/>
    <property type="match status" value="1"/>
</dbReference>
<dbReference type="Pfam" id="PF09118">
    <property type="entry name" value="GO-like_E_set"/>
    <property type="match status" value="1"/>
</dbReference>
<dbReference type="PANTHER" id="PTHR32208">
    <property type="entry name" value="SECRETED PROTEIN-RELATED"/>
    <property type="match status" value="1"/>
</dbReference>
<dbReference type="Proteomes" id="UP000582016">
    <property type="component" value="Unassembled WGS sequence"/>
</dbReference>
<keyword evidence="6" id="KW-1185">Reference proteome</keyword>
<dbReference type="SMART" id="SM00231">
    <property type="entry name" value="FA58C"/>
    <property type="match status" value="1"/>
</dbReference>
<dbReference type="Gene3D" id="2.60.40.10">
    <property type="entry name" value="Immunoglobulins"/>
    <property type="match status" value="1"/>
</dbReference>
<evidence type="ECO:0000256" key="3">
    <source>
        <dbReference type="SAM" id="SignalP"/>
    </source>
</evidence>
<evidence type="ECO:0000256" key="2">
    <source>
        <dbReference type="SAM" id="MobiDB-lite"/>
    </source>
</evidence>
<feature type="compositionally biased region" description="Acidic residues" evidence="2">
    <location>
        <begin position="1077"/>
        <end position="1089"/>
    </location>
</feature>
<feature type="compositionally biased region" description="Basic and acidic residues" evidence="2">
    <location>
        <begin position="1090"/>
        <end position="1100"/>
    </location>
</feature>
<gene>
    <name evidence="5" type="ORF">FPHYL_295</name>
</gene>
<feature type="compositionally biased region" description="Basic and acidic residues" evidence="2">
    <location>
        <begin position="176"/>
        <end position="203"/>
    </location>
</feature>
<dbReference type="InterPro" id="IPR011043">
    <property type="entry name" value="Gal_Oxase/kelch_b-propeller"/>
</dbReference>
<reference evidence="5 6" key="1">
    <citation type="submission" date="2020-05" db="EMBL/GenBank/DDBJ databases">
        <title>Identification and distribution of gene clusters putatively required for synthesis of sphingolipid metabolism inhibitors in phylogenetically diverse species of the filamentous fungus Fusarium.</title>
        <authorList>
            <person name="Kim H.-S."/>
            <person name="Busman M."/>
            <person name="Brown D.W."/>
            <person name="Divon H."/>
            <person name="Uhlig S."/>
            <person name="Proctor R.H."/>
        </authorList>
    </citation>
    <scope>NUCLEOTIDE SEQUENCE [LARGE SCALE GENOMIC DNA]</scope>
    <source>
        <strain evidence="5 6">NRRL 13617</strain>
    </source>
</reference>
<dbReference type="InterPro" id="IPR008979">
    <property type="entry name" value="Galactose-bd-like_sf"/>
</dbReference>
<evidence type="ECO:0000256" key="1">
    <source>
        <dbReference type="ARBA" id="ARBA00022729"/>
    </source>
</evidence>
<feature type="compositionally biased region" description="Basic and acidic residues" evidence="2">
    <location>
        <begin position="287"/>
        <end position="301"/>
    </location>
</feature>
<keyword evidence="1 3" id="KW-0732">Signal</keyword>
<dbReference type="InterPro" id="IPR037293">
    <property type="entry name" value="Gal_Oxidase_central_sf"/>
</dbReference>
<accession>A0A8H5KDY1</accession>
<evidence type="ECO:0000313" key="6">
    <source>
        <dbReference type="Proteomes" id="UP000582016"/>
    </source>
</evidence>
<dbReference type="SUPFAM" id="SSF81296">
    <property type="entry name" value="E set domains"/>
    <property type="match status" value="1"/>
</dbReference>
<evidence type="ECO:0000313" key="5">
    <source>
        <dbReference type="EMBL" id="KAF5571549.1"/>
    </source>
</evidence>
<dbReference type="EMBL" id="JAAOAQ010000010">
    <property type="protein sequence ID" value="KAF5571549.1"/>
    <property type="molecule type" value="Genomic_DNA"/>
</dbReference>
<name>A0A8H5KDY1_9HYPO</name>
<dbReference type="Pfam" id="PF07250">
    <property type="entry name" value="Glyoxal_oxid_N"/>
    <property type="match status" value="1"/>
</dbReference>
<dbReference type="InterPro" id="IPR009880">
    <property type="entry name" value="Glyoxal_oxidase_N"/>
</dbReference>
<feature type="compositionally biased region" description="Low complexity" evidence="2">
    <location>
        <begin position="98"/>
        <end position="113"/>
    </location>
</feature>
<comment type="caution">
    <text evidence="5">The sequence shown here is derived from an EMBL/GenBank/DDBJ whole genome shotgun (WGS) entry which is preliminary data.</text>
</comment>
<dbReference type="InterPro" id="IPR014756">
    <property type="entry name" value="Ig_E-set"/>
</dbReference>